<evidence type="ECO:0000313" key="2">
    <source>
        <dbReference type="Proteomes" id="UP000001471"/>
    </source>
</evidence>
<dbReference type="AlphaFoldDB" id="B2W5Q8"/>
<reference evidence="2" key="1">
    <citation type="journal article" date="2013" name="G3 (Bethesda)">
        <title>Comparative genomics of a plant-pathogenic fungus, Pyrenophora tritici-repentis, reveals transduplication and the impact of repeat elements on pathogenicity and population divergence.</title>
        <authorList>
            <person name="Manning V.A."/>
            <person name="Pandelova I."/>
            <person name="Dhillon B."/>
            <person name="Wilhelm L.J."/>
            <person name="Goodwin S.B."/>
            <person name="Berlin A.M."/>
            <person name="Figueroa M."/>
            <person name="Freitag M."/>
            <person name="Hane J.K."/>
            <person name="Henrissat B."/>
            <person name="Holman W.H."/>
            <person name="Kodira C.D."/>
            <person name="Martin J."/>
            <person name="Oliver R.P."/>
            <person name="Robbertse B."/>
            <person name="Schackwitz W."/>
            <person name="Schwartz D.C."/>
            <person name="Spatafora J.W."/>
            <person name="Turgeon B.G."/>
            <person name="Yandava C."/>
            <person name="Young S."/>
            <person name="Zhou S."/>
            <person name="Zeng Q."/>
            <person name="Grigoriev I.V."/>
            <person name="Ma L.-J."/>
            <person name="Ciuffetti L.M."/>
        </authorList>
    </citation>
    <scope>NUCLEOTIDE SEQUENCE [LARGE SCALE GENOMIC DNA]</scope>
    <source>
        <strain evidence="2">Pt-1C-BFP</strain>
    </source>
</reference>
<accession>B2W5Q8</accession>
<gene>
    <name evidence="1" type="ORF">PTRG_06066</name>
</gene>
<dbReference type="HOGENOM" id="CLU_3015281_0_0_1"/>
<name>B2W5Q8_PYRTR</name>
<organism evidence="1 2">
    <name type="scientific">Pyrenophora tritici-repentis (strain Pt-1C-BFP)</name>
    <name type="common">Wheat tan spot fungus</name>
    <name type="synonym">Drechslera tritici-repentis</name>
    <dbReference type="NCBI Taxonomy" id="426418"/>
    <lineage>
        <taxon>Eukaryota</taxon>
        <taxon>Fungi</taxon>
        <taxon>Dikarya</taxon>
        <taxon>Ascomycota</taxon>
        <taxon>Pezizomycotina</taxon>
        <taxon>Dothideomycetes</taxon>
        <taxon>Pleosporomycetidae</taxon>
        <taxon>Pleosporales</taxon>
        <taxon>Pleosporineae</taxon>
        <taxon>Pleosporaceae</taxon>
        <taxon>Pyrenophora</taxon>
    </lineage>
</organism>
<proteinExistence type="predicted"/>
<sequence>MDPSALARNLDASITNHPSCQNDFEDVDIRLNQALRRIASAISRQVAITRHVRNTN</sequence>
<dbReference type="Proteomes" id="UP000001471">
    <property type="component" value="Unassembled WGS sequence"/>
</dbReference>
<evidence type="ECO:0000313" key="1">
    <source>
        <dbReference type="EMBL" id="EDU48986.1"/>
    </source>
</evidence>
<dbReference type="EMBL" id="DS231619">
    <property type="protein sequence ID" value="EDU48986.1"/>
    <property type="molecule type" value="Genomic_DNA"/>
</dbReference>
<protein>
    <submittedName>
        <fullName evidence="1">Uncharacterized protein</fullName>
    </submittedName>
</protein>
<dbReference type="InParanoid" id="B2W5Q8"/>